<gene>
    <name evidence="2" type="ordered locus">Reut_A2414</name>
</gene>
<feature type="transmembrane region" description="Helical" evidence="1">
    <location>
        <begin position="455"/>
        <end position="480"/>
    </location>
</feature>
<reference evidence="2" key="1">
    <citation type="submission" date="2005-08" db="EMBL/GenBank/DDBJ databases">
        <title>Complete sequence of Chromosome1 of Ralstonia eutropha JMP134.</title>
        <authorList>
            <person name="Copeland A."/>
            <person name="Lucas S."/>
            <person name="Lapidus A."/>
            <person name="Barry K."/>
            <person name="Detter J.C."/>
            <person name="Glavina T."/>
            <person name="Hammon N."/>
            <person name="Israni S."/>
            <person name="Pitluck S."/>
            <person name="Goltsman E."/>
            <person name="Martinez M."/>
            <person name="Schmutz J."/>
            <person name="Larimer F."/>
            <person name="Land M."/>
            <person name="Lykidis A."/>
            <person name="Richardson P."/>
        </authorList>
    </citation>
    <scope>NUCLEOTIDE SEQUENCE</scope>
    <source>
        <strain evidence="2">JMP134</strain>
    </source>
</reference>
<sequence>MLPHYLVAPLSTLLLAWAIFFSSRAALQGFSSVRSSLRTTEGRTFHISFAIVFLFFLAVIASQYPGWIIEDAIYTYHMARSGFWSGWYSPVNPLIYTLLLQIIPSILFVTICNAALAAYVIAAFCSKAAKNLRSIKAPLLVAVITAVLPVTMAMILMPIRDSFFTSFLLLFVLLVYGSLRRENSAMRLVLMGALGGLVAVYRIDAAPSILVLVCVTALFSKGSPQRKAVALCSQIIGCFAIFAAVNAIPHILGDTWEKRAENEYKMTIISLPLTNLVKDGVYPAASDPRRQAIEKVFKYEDLRRLWHPTNILIFYGGGFNEKSSVAEREAAASAAVSLFLENPGSFLAGRFSLFLATTGLSNMNPFVYYSIADLEKRGVALPLQSSWVKQTGEAFEGFMLKTQNFDGMTLSGRFLFWNVLPAFLIFSVIILAWPYCPKAALISAPFLLREAVVFLSAPAAFFHYHFSTYIGAILIALLAYSEWKAATRKVA</sequence>
<feature type="transmembrane region" description="Helical" evidence="1">
    <location>
        <begin position="6"/>
        <end position="27"/>
    </location>
</feature>
<evidence type="ECO:0008006" key="3">
    <source>
        <dbReference type="Google" id="ProtNLM"/>
    </source>
</evidence>
<evidence type="ECO:0000256" key="1">
    <source>
        <dbReference type="SAM" id="Phobius"/>
    </source>
</evidence>
<keyword evidence="1" id="KW-0472">Membrane</keyword>
<dbReference type="HOGENOM" id="CLU_555196_0_0_4"/>
<feature type="transmembrane region" description="Helical" evidence="1">
    <location>
        <begin position="94"/>
        <end position="125"/>
    </location>
</feature>
<keyword evidence="1" id="KW-1133">Transmembrane helix</keyword>
<organism evidence="2">
    <name type="scientific">Cupriavidus pinatubonensis (strain JMP 134 / LMG 1197)</name>
    <name type="common">Cupriavidus necator (strain JMP 134)</name>
    <dbReference type="NCBI Taxonomy" id="264198"/>
    <lineage>
        <taxon>Bacteria</taxon>
        <taxon>Pseudomonadati</taxon>
        <taxon>Pseudomonadota</taxon>
        <taxon>Betaproteobacteria</taxon>
        <taxon>Burkholderiales</taxon>
        <taxon>Burkholderiaceae</taxon>
        <taxon>Cupriavidus</taxon>
    </lineage>
</organism>
<proteinExistence type="predicted"/>
<feature type="transmembrane region" description="Helical" evidence="1">
    <location>
        <begin position="163"/>
        <end position="179"/>
    </location>
</feature>
<accession>Q46YK7</accession>
<feature type="transmembrane region" description="Helical" evidence="1">
    <location>
        <begin position="137"/>
        <end position="157"/>
    </location>
</feature>
<dbReference type="EMBL" id="CP000090">
    <property type="protein sequence ID" value="AAZ61776.1"/>
    <property type="molecule type" value="Genomic_DNA"/>
</dbReference>
<feature type="transmembrane region" description="Helical" evidence="1">
    <location>
        <begin position="47"/>
        <end position="69"/>
    </location>
</feature>
<evidence type="ECO:0000313" key="2">
    <source>
        <dbReference type="EMBL" id="AAZ61776.1"/>
    </source>
</evidence>
<dbReference type="AlphaFoldDB" id="Q46YK7"/>
<keyword evidence="1" id="KW-0812">Transmembrane</keyword>
<dbReference type="KEGG" id="reu:Reut_A2414"/>
<protein>
    <recommendedName>
        <fullName evidence="3">Glycosyltransferase RgtA/B/C/D-like domain-containing protein</fullName>
    </recommendedName>
</protein>
<feature type="transmembrane region" description="Helical" evidence="1">
    <location>
        <begin position="228"/>
        <end position="249"/>
    </location>
</feature>
<feature type="transmembrane region" description="Helical" evidence="1">
    <location>
        <begin position="414"/>
        <end position="435"/>
    </location>
</feature>
<name>Q46YK7_CUPPJ</name>